<protein>
    <submittedName>
        <fullName evidence="3">Uncharacterized protein</fullName>
    </submittedName>
</protein>
<dbReference type="EMBL" id="JAKUCV010000688">
    <property type="protein sequence ID" value="KAJ4849148.1"/>
    <property type="molecule type" value="Genomic_DNA"/>
</dbReference>
<gene>
    <name evidence="2" type="ORF">Tsubulata_007378</name>
    <name evidence="3" type="ORF">Tsubulata_047044</name>
</gene>
<keyword evidence="1" id="KW-0175">Coiled coil</keyword>
<sequence length="210" mass="24678">MKHRQFRQLESHYNDTNATMLSKLMVEKDAMSKFFKNEIIRMQDLSKLQLTKISKDYEKATKLLEDESETLEEVERELLKQRRVSKYAPEAREIQREKEKVVGASIELMKAYEEVIKLADQQTLKREKLLKNVIELEKKIDAKHALELEIERMKGALQVMKHMRKDEDLKAKKMIDKIGRQLKEKEDDLEAIVEAMGEFKLASPSQGGRK</sequence>
<dbReference type="PANTHER" id="PTHR21596">
    <property type="entry name" value="RIBONUCLEASE P SUBUNIT P38"/>
    <property type="match status" value="1"/>
</dbReference>
<evidence type="ECO:0000313" key="4">
    <source>
        <dbReference type="Proteomes" id="UP001141552"/>
    </source>
</evidence>
<accession>A0A9Q0JPC2</accession>
<dbReference type="AlphaFoldDB" id="A0A9Q0JPC2"/>
<comment type="caution">
    <text evidence="3">The sequence shown here is derived from an EMBL/GenBank/DDBJ whole genome shotgun (WGS) entry which is preliminary data.</text>
</comment>
<dbReference type="InterPro" id="IPR045177">
    <property type="entry name" value="FDM1-5/IDN2"/>
</dbReference>
<dbReference type="OrthoDB" id="1745217at2759"/>
<organism evidence="3 4">
    <name type="scientific">Turnera subulata</name>
    <dbReference type="NCBI Taxonomy" id="218843"/>
    <lineage>
        <taxon>Eukaryota</taxon>
        <taxon>Viridiplantae</taxon>
        <taxon>Streptophyta</taxon>
        <taxon>Embryophyta</taxon>
        <taxon>Tracheophyta</taxon>
        <taxon>Spermatophyta</taxon>
        <taxon>Magnoliopsida</taxon>
        <taxon>eudicotyledons</taxon>
        <taxon>Gunneridae</taxon>
        <taxon>Pentapetalae</taxon>
        <taxon>rosids</taxon>
        <taxon>fabids</taxon>
        <taxon>Malpighiales</taxon>
        <taxon>Passifloraceae</taxon>
        <taxon>Turnera</taxon>
    </lineage>
</organism>
<feature type="coiled-coil region" evidence="1">
    <location>
        <begin position="54"/>
        <end position="84"/>
    </location>
</feature>
<reference evidence="3" key="1">
    <citation type="submission" date="2022-02" db="EMBL/GenBank/DDBJ databases">
        <authorList>
            <person name="Henning P.M."/>
            <person name="McCubbin A.G."/>
            <person name="Shore J.S."/>
        </authorList>
    </citation>
    <scope>NUCLEOTIDE SEQUENCE</scope>
    <source>
        <strain evidence="3">F60SS</strain>
        <tissue evidence="3">Leaves</tissue>
    </source>
</reference>
<evidence type="ECO:0000313" key="3">
    <source>
        <dbReference type="EMBL" id="KAJ4849148.1"/>
    </source>
</evidence>
<dbReference type="Proteomes" id="UP001141552">
    <property type="component" value="Unassembled WGS sequence"/>
</dbReference>
<dbReference type="GO" id="GO:0080188">
    <property type="term" value="P:gene silencing by siRNA-directed DNA methylation"/>
    <property type="evidence" value="ECO:0007669"/>
    <property type="project" value="InterPro"/>
</dbReference>
<proteinExistence type="predicted"/>
<name>A0A9Q0JPC2_9ROSI</name>
<dbReference type="PANTHER" id="PTHR21596:SF23">
    <property type="entry name" value="FACTOR OF DNA METHYLATION 4"/>
    <property type="match status" value="1"/>
</dbReference>
<reference evidence="3" key="2">
    <citation type="journal article" date="2023" name="Plants (Basel)">
        <title>Annotation of the Turnera subulata (Passifloraceae) Draft Genome Reveals the S-Locus Evolved after the Divergence of Turneroideae from Passifloroideae in a Stepwise Manner.</title>
        <authorList>
            <person name="Henning P.M."/>
            <person name="Roalson E.H."/>
            <person name="Mir W."/>
            <person name="McCubbin A.G."/>
            <person name="Shore J.S."/>
        </authorList>
    </citation>
    <scope>NUCLEOTIDE SEQUENCE</scope>
    <source>
        <strain evidence="3">F60SS</strain>
    </source>
</reference>
<feature type="coiled-coil region" evidence="1">
    <location>
        <begin position="119"/>
        <end position="195"/>
    </location>
</feature>
<evidence type="ECO:0000256" key="1">
    <source>
        <dbReference type="SAM" id="Coils"/>
    </source>
</evidence>
<dbReference type="EMBL" id="JAKUCV010006427">
    <property type="protein sequence ID" value="KAJ4827388.1"/>
    <property type="molecule type" value="Genomic_DNA"/>
</dbReference>
<keyword evidence="4" id="KW-1185">Reference proteome</keyword>
<evidence type="ECO:0000313" key="2">
    <source>
        <dbReference type="EMBL" id="KAJ4827388.1"/>
    </source>
</evidence>